<dbReference type="GO" id="GO:0043531">
    <property type="term" value="F:ADP binding"/>
    <property type="evidence" value="ECO:0007669"/>
    <property type="project" value="InterPro"/>
</dbReference>
<dbReference type="FunFam" id="3.40.50.300:FF:000502">
    <property type="entry name" value="Apoptotic protease-activating factor 1"/>
    <property type="match status" value="1"/>
</dbReference>
<keyword evidence="1 4" id="KW-0853">WD repeat</keyword>
<dbReference type="FunFam" id="1.10.8.430:FF:000001">
    <property type="entry name" value="Apoptotic protease-activating factor 1"/>
    <property type="match status" value="1"/>
</dbReference>
<dbReference type="InterPro" id="IPR001680">
    <property type="entry name" value="WD40_rpt"/>
</dbReference>
<dbReference type="GeneTree" id="ENSGT00940000157710"/>
<dbReference type="SUPFAM" id="SSF47986">
    <property type="entry name" value="DEATH domain"/>
    <property type="match status" value="1"/>
</dbReference>
<keyword evidence="3" id="KW-0677">Repeat</keyword>
<sequence>MEERARSCLLRSRATLEQDIKASYLMDHMISDGVLTGVEEERVLSKPTRREQAAALLEVLLWKDNRAYISFYNALIRESYGDLASLLHNDLPQLSPEGEKSYSNGISPTVQAILSEGGVPQRPVVFVNRPALLNKVREKLYKLQNAVGWVTVFGMAGSGKSVLAAESVKDHTLIKECFPDGIHWLSVGQCERADLLVRLQSLCFRLEQSQVSEAPLRPPSSLEEAKERLRFLMLRRFPRALLILDDVWDSYTLRAFDIQCRVLLTTRNRSLTDSVSGRFSVPVESGLDEEKALEILALYVNGKLHNLPEQARSIVKECKGSPLVVSLIGALLREFPERWGYYLRQLQKKQFQRIRKSSSYDYEALDQAMDASLQVLKKEHRELYKDLSVLEKDVKVPAKVLSVLWGKELEDVEDVLQEFVNKSLLFRDCNQRPYLYYLHDLQLDFLTEQNRSQLAVSLHSKVIRQYQQAYSKGLPTSVDVECLYWYRFLPHHMARAGLSKELYSLMFSLDWVKNKAQIMGSAHLINDYVEYGAILDQENSEVRLQFQEFLSLNGHQLEQRPFPDVVQLALSQPHSSEVYKQALLQAKERANRGQLYLDWVNKSNQESLSRLVLHPHQNSVYYACFSRDGSKIASCGASKTLRVFKSTSGEKLQEILAHDDEVLCCAFSPDDRHIATCSSDRKVKVWNVEKGTLLRVFEDEHEEQINHCQFTNTNRRVLLATCSNDKITNTKPTSQNTMFGHMEPVNHCCFSPDDTYLATSSNDGTLKLFEVQSANEWKSIDINSFFPDNDDETGVMVKCSTWSADGARIFCAAKNTVFVSCHLYGGVCVCVFVGFQLWDFEANKRMAECSGHLSWVPCVQFSPKGSLLLSSSDDQTIRLWETERVHTSSAVALKRDFDVVFNQDDITVVAADSKNRLQVLEVPSGNILATLLGHTKTVHHCLFTEDGQTLITSSEDTTVRVWRWRTGECLVLKGHKEPVRKFHLVGFSSSSPALLSWSFDGTAKVWELSSGKKLQDLECHHGAVLSADISLDGQVFSTASADKTAKVWSCTSWEMVFLLKGHKACVRSCRFSWDGKRLATGDDNGEIRLWNMLNGSLLKICSRESKDSMDSFHGGWVTDLHFSPDNKVLVSTGGYIKWWSVERGEALQTFYTTGANLKRIHVSPDFKSFVTIDNIGILYILKQVEGGQL</sequence>
<dbReference type="PANTHER" id="PTHR22845">
    <property type="entry name" value="APOPTOTIC PROTEASE-ACTIVATING FACTOR 1"/>
    <property type="match status" value="1"/>
</dbReference>
<feature type="domain" description="CARD" evidence="5">
    <location>
        <begin position="1"/>
        <end position="90"/>
    </location>
</feature>
<dbReference type="InterPro" id="IPR011047">
    <property type="entry name" value="Quinoprotein_ADH-like_sf"/>
</dbReference>
<reference evidence="6 7" key="1">
    <citation type="submission" date="2020-10" db="EMBL/GenBank/DDBJ databases">
        <title>Pygocentrus nattereri (red-bellied piranha) genome, fPygNat1, primary haplotype.</title>
        <authorList>
            <person name="Myers G."/>
            <person name="Meyer A."/>
            <person name="Karagic N."/>
            <person name="Pippel M."/>
            <person name="Winkler S."/>
            <person name="Tracey A."/>
            <person name="Wood J."/>
            <person name="Formenti G."/>
            <person name="Howe K."/>
            <person name="Fedrigo O."/>
            <person name="Jarvis E.D."/>
        </authorList>
    </citation>
    <scope>NUCLEOTIDE SEQUENCE [LARGE SCALE GENOMIC DNA]</scope>
</reference>
<dbReference type="InterPro" id="IPR036388">
    <property type="entry name" value="WH-like_DNA-bd_sf"/>
</dbReference>
<evidence type="ECO:0000256" key="2">
    <source>
        <dbReference type="ARBA" id="ARBA00022703"/>
    </source>
</evidence>
<dbReference type="Gene3D" id="1.10.10.10">
    <property type="entry name" value="Winged helix-like DNA-binding domain superfamily/Winged helix DNA-binding domain"/>
    <property type="match status" value="1"/>
</dbReference>
<feature type="repeat" description="WD" evidence="4">
    <location>
        <begin position="738"/>
        <end position="779"/>
    </location>
</feature>
<dbReference type="Pfam" id="PF00619">
    <property type="entry name" value="CARD"/>
    <property type="match status" value="1"/>
</dbReference>
<dbReference type="Pfam" id="PF17908">
    <property type="entry name" value="APAF1_C"/>
    <property type="match status" value="1"/>
</dbReference>
<dbReference type="PROSITE" id="PS50294">
    <property type="entry name" value="WD_REPEATS_REGION"/>
    <property type="match status" value="6"/>
</dbReference>
<feature type="repeat" description="WD" evidence="4">
    <location>
        <begin position="985"/>
        <end position="1016"/>
    </location>
</feature>
<feature type="repeat" description="WD" evidence="4">
    <location>
        <begin position="1017"/>
        <end position="1049"/>
    </location>
</feature>
<evidence type="ECO:0000313" key="6">
    <source>
        <dbReference type="Ensembl" id="ENSPNAP00000044545.1"/>
    </source>
</evidence>
<dbReference type="InterPro" id="IPR015943">
    <property type="entry name" value="WD40/YVTN_repeat-like_dom_sf"/>
</dbReference>
<dbReference type="SUPFAM" id="SSF50998">
    <property type="entry name" value="Quinoprotein alcohol dehydrogenase-like"/>
    <property type="match status" value="1"/>
</dbReference>
<keyword evidence="2" id="KW-0053">Apoptosis</keyword>
<dbReference type="PROSITE" id="PS00678">
    <property type="entry name" value="WD_REPEATS_1"/>
    <property type="match status" value="3"/>
</dbReference>
<feature type="repeat" description="WD" evidence="4">
    <location>
        <begin position="931"/>
        <end position="972"/>
    </location>
</feature>
<keyword evidence="7" id="KW-1185">Reference proteome</keyword>
<proteinExistence type="predicted"/>
<evidence type="ECO:0000313" key="7">
    <source>
        <dbReference type="Proteomes" id="UP001501920"/>
    </source>
</evidence>
<dbReference type="Gene3D" id="1.25.40.370">
    <property type="match status" value="1"/>
</dbReference>
<feature type="repeat" description="WD" evidence="4">
    <location>
        <begin position="655"/>
        <end position="696"/>
    </location>
</feature>
<dbReference type="PANTHER" id="PTHR22845:SF5">
    <property type="entry name" value="APOPTOTIC PROTEASE-ACTIVATING FACTOR 1"/>
    <property type="match status" value="1"/>
</dbReference>
<dbReference type="Pfam" id="PF00400">
    <property type="entry name" value="WD40"/>
    <property type="match status" value="9"/>
</dbReference>
<dbReference type="SUPFAM" id="SSF52540">
    <property type="entry name" value="P-loop containing nucleoside triphosphate hydrolases"/>
    <property type="match status" value="1"/>
</dbReference>
<dbReference type="InterPro" id="IPR001315">
    <property type="entry name" value="CARD"/>
</dbReference>
<name>A0AAR2IXZ0_PYGNA</name>
<evidence type="ECO:0000259" key="5">
    <source>
        <dbReference type="PROSITE" id="PS50209"/>
    </source>
</evidence>
<dbReference type="SMART" id="SM00320">
    <property type="entry name" value="WD40"/>
    <property type="match status" value="10"/>
</dbReference>
<reference evidence="6" key="3">
    <citation type="submission" date="2025-09" db="UniProtKB">
        <authorList>
            <consortium name="Ensembl"/>
        </authorList>
    </citation>
    <scope>IDENTIFICATION</scope>
</reference>
<evidence type="ECO:0000256" key="1">
    <source>
        <dbReference type="ARBA" id="ARBA00022574"/>
    </source>
</evidence>
<dbReference type="InterPro" id="IPR027417">
    <property type="entry name" value="P-loop_NTPase"/>
</dbReference>
<accession>A0AAR2IXZ0</accession>
<dbReference type="Gene3D" id="1.10.533.10">
    <property type="entry name" value="Death Domain, Fas"/>
    <property type="match status" value="1"/>
</dbReference>
<dbReference type="PIRSF" id="PIRSF037646">
    <property type="entry name" value="Apop_pept_activating-1"/>
    <property type="match status" value="1"/>
</dbReference>
<dbReference type="InterPro" id="IPR042197">
    <property type="entry name" value="Apaf_helical"/>
</dbReference>
<dbReference type="PROSITE" id="PS50082">
    <property type="entry name" value="WD_REPEATS_2"/>
    <property type="match status" value="7"/>
</dbReference>
<dbReference type="GO" id="GO:0097190">
    <property type="term" value="P:apoptotic signaling pathway"/>
    <property type="evidence" value="ECO:0007669"/>
    <property type="project" value="InterPro"/>
</dbReference>
<dbReference type="InterPro" id="IPR002182">
    <property type="entry name" value="NB-ARC"/>
</dbReference>
<dbReference type="Gene3D" id="1.10.8.430">
    <property type="entry name" value="Helical domain of apoptotic protease-activating factors"/>
    <property type="match status" value="1"/>
</dbReference>
<dbReference type="GO" id="GO:0042981">
    <property type="term" value="P:regulation of apoptotic process"/>
    <property type="evidence" value="ECO:0007669"/>
    <property type="project" value="InterPro"/>
</dbReference>
<dbReference type="Pfam" id="PF21296">
    <property type="entry name" value="WHD_APAF1"/>
    <property type="match status" value="1"/>
</dbReference>
<dbReference type="PRINTS" id="PR00320">
    <property type="entry name" value="GPROTEINBRPT"/>
</dbReference>
<dbReference type="Gene3D" id="2.130.10.10">
    <property type="entry name" value="YVTN repeat-like/Quinoprotein amine dehydrogenase"/>
    <property type="match status" value="5"/>
</dbReference>
<dbReference type="Ensembl" id="ENSPNAT00000042664.1">
    <property type="protein sequence ID" value="ENSPNAP00000044545.1"/>
    <property type="gene ID" value="ENSPNAG00000018274.2"/>
</dbReference>
<dbReference type="InterPro" id="IPR048975">
    <property type="entry name" value="WHD_APAF1"/>
</dbReference>
<reference evidence="6" key="2">
    <citation type="submission" date="2025-08" db="UniProtKB">
        <authorList>
            <consortium name="Ensembl"/>
        </authorList>
    </citation>
    <scope>IDENTIFICATION</scope>
</reference>
<dbReference type="FunFam" id="1.25.40.370:FF:000001">
    <property type="entry name" value="Apoptotic protease-activating factor 1"/>
    <property type="match status" value="1"/>
</dbReference>
<dbReference type="InterPro" id="IPR041452">
    <property type="entry name" value="APAF1_C"/>
</dbReference>
<dbReference type="Pfam" id="PF00931">
    <property type="entry name" value="NB-ARC"/>
    <property type="match status" value="1"/>
</dbReference>
<dbReference type="AlphaFoldDB" id="A0AAR2IXZ0"/>
<dbReference type="PROSITE" id="PS50209">
    <property type="entry name" value="CARD"/>
    <property type="match status" value="1"/>
</dbReference>
<dbReference type="SUPFAM" id="SSF63829">
    <property type="entry name" value="Calcium-dependent phosphotriesterase"/>
    <property type="match status" value="1"/>
</dbReference>
<dbReference type="FunFam" id="1.10.533.10:FF:000081">
    <property type="entry name" value="Apoptotic protease-activating factor 1"/>
    <property type="match status" value="1"/>
</dbReference>
<organism evidence="6 7">
    <name type="scientific">Pygocentrus nattereri</name>
    <name type="common">Red-bellied piranha</name>
    <dbReference type="NCBI Taxonomy" id="42514"/>
    <lineage>
        <taxon>Eukaryota</taxon>
        <taxon>Metazoa</taxon>
        <taxon>Chordata</taxon>
        <taxon>Craniata</taxon>
        <taxon>Vertebrata</taxon>
        <taxon>Euteleostomi</taxon>
        <taxon>Actinopterygii</taxon>
        <taxon>Neopterygii</taxon>
        <taxon>Teleostei</taxon>
        <taxon>Ostariophysi</taxon>
        <taxon>Characiformes</taxon>
        <taxon>Characoidei</taxon>
        <taxon>Pygocentrus</taxon>
    </lineage>
</organism>
<evidence type="ECO:0000256" key="4">
    <source>
        <dbReference type="PROSITE-ProRule" id="PRU00221"/>
    </source>
</evidence>
<evidence type="ECO:0000256" key="3">
    <source>
        <dbReference type="ARBA" id="ARBA00022737"/>
    </source>
</evidence>
<dbReference type="Gene3D" id="3.40.50.300">
    <property type="entry name" value="P-loop containing nucleotide triphosphate hydrolases"/>
    <property type="match status" value="1"/>
</dbReference>
<dbReference type="InterPro" id="IPR017251">
    <property type="entry name" value="Apaf-1"/>
</dbReference>
<dbReference type="InterPro" id="IPR020472">
    <property type="entry name" value="WD40_PAC1"/>
</dbReference>
<dbReference type="PRINTS" id="PR00364">
    <property type="entry name" value="DISEASERSIST"/>
</dbReference>
<dbReference type="GO" id="GO:0043293">
    <property type="term" value="C:apoptosome"/>
    <property type="evidence" value="ECO:0007669"/>
    <property type="project" value="InterPro"/>
</dbReference>
<protein>
    <recommendedName>
        <fullName evidence="5">CARD domain-containing protein</fullName>
    </recommendedName>
</protein>
<dbReference type="InterPro" id="IPR011029">
    <property type="entry name" value="DEATH-like_dom_sf"/>
</dbReference>
<dbReference type="CDD" id="cd00200">
    <property type="entry name" value="WD40"/>
    <property type="match status" value="2"/>
</dbReference>
<dbReference type="Proteomes" id="UP001501920">
    <property type="component" value="Chromosome 11"/>
</dbReference>
<feature type="repeat" description="WD" evidence="4">
    <location>
        <begin position="1059"/>
        <end position="1100"/>
    </location>
</feature>
<dbReference type="InterPro" id="IPR019775">
    <property type="entry name" value="WD40_repeat_CS"/>
</dbReference>
<gene>
    <name evidence="6" type="primary">APAF1</name>
</gene>
<feature type="repeat" description="WD" evidence="4">
    <location>
        <begin position="849"/>
        <end position="890"/>
    </location>
</feature>